<gene>
    <name evidence="2" type="ORF">EA472_00280</name>
</gene>
<evidence type="ECO:0000313" key="2">
    <source>
        <dbReference type="EMBL" id="RQH03074.1"/>
    </source>
</evidence>
<dbReference type="EMBL" id="REFZ01000001">
    <property type="protein sequence ID" value="RQH03074.1"/>
    <property type="molecule type" value="Genomic_DNA"/>
</dbReference>
<reference evidence="2 3" key="1">
    <citation type="submission" date="2018-10" db="EMBL/GenBank/DDBJ databases">
        <title>Natrarchaeobius chitinivorans gen. nov., sp. nov., and Natrarchaeobius haloalkaliphilus sp. nov., alkaliphilic, chitin-utilizing haloarchaea from hypersaline alkaline lakes.</title>
        <authorList>
            <person name="Sorokin D.Y."/>
            <person name="Elcheninov A.G."/>
            <person name="Kostrikina N.A."/>
            <person name="Bale N.J."/>
            <person name="Sinninghe Damste J.S."/>
            <person name="Khijniak T.V."/>
            <person name="Kublanov I.V."/>
            <person name="Toshchakov S.V."/>
        </authorList>
    </citation>
    <scope>NUCLEOTIDE SEQUENCE [LARGE SCALE GENOMIC DNA]</scope>
    <source>
        <strain evidence="2 3">AArcht7</strain>
    </source>
</reference>
<dbReference type="Proteomes" id="UP000281431">
    <property type="component" value="Unassembled WGS sequence"/>
</dbReference>
<proteinExistence type="predicted"/>
<comment type="caution">
    <text evidence="2">The sequence shown here is derived from an EMBL/GenBank/DDBJ whole genome shotgun (WGS) entry which is preliminary data.</text>
</comment>
<sequence length="66" mass="7154">MTTSMTIGIPIVVAIFRLLQPVGGRTIGRLRERVRVLVPFVLALAFVVLATIGYLEVVASLLEFVG</sequence>
<organism evidence="2 3">
    <name type="scientific">Natrarchaeobius chitinivorans</name>
    <dbReference type="NCBI Taxonomy" id="1679083"/>
    <lineage>
        <taxon>Archaea</taxon>
        <taxon>Methanobacteriati</taxon>
        <taxon>Methanobacteriota</taxon>
        <taxon>Stenosarchaea group</taxon>
        <taxon>Halobacteria</taxon>
        <taxon>Halobacteriales</taxon>
        <taxon>Natrialbaceae</taxon>
        <taxon>Natrarchaeobius</taxon>
    </lineage>
</organism>
<evidence type="ECO:0000256" key="1">
    <source>
        <dbReference type="SAM" id="Phobius"/>
    </source>
</evidence>
<keyword evidence="3" id="KW-1185">Reference proteome</keyword>
<accession>A0A3N6MG88</accession>
<dbReference type="AlphaFoldDB" id="A0A3N6MG88"/>
<keyword evidence="1" id="KW-0472">Membrane</keyword>
<evidence type="ECO:0000313" key="3">
    <source>
        <dbReference type="Proteomes" id="UP000281431"/>
    </source>
</evidence>
<feature type="transmembrane region" description="Helical" evidence="1">
    <location>
        <begin position="36"/>
        <end position="55"/>
    </location>
</feature>
<protein>
    <submittedName>
        <fullName evidence="2">Uncharacterized protein</fullName>
    </submittedName>
</protein>
<name>A0A3N6MG88_NATCH</name>
<keyword evidence="1" id="KW-0812">Transmembrane</keyword>
<keyword evidence="1" id="KW-1133">Transmembrane helix</keyword>